<evidence type="ECO:0000256" key="2">
    <source>
        <dbReference type="SAM" id="Phobius"/>
    </source>
</evidence>
<dbReference type="AlphaFoldDB" id="A0A210PMW9"/>
<keyword evidence="5" id="KW-1185">Reference proteome</keyword>
<dbReference type="SMART" id="SM00209">
    <property type="entry name" value="TSP1"/>
    <property type="match status" value="2"/>
</dbReference>
<dbReference type="PANTHER" id="PTHR15031">
    <property type="entry name" value="CARTILAGE INTERMEDIATE LAYER PROTEIN CLIP"/>
    <property type="match status" value="1"/>
</dbReference>
<dbReference type="InterPro" id="IPR056256">
    <property type="entry name" value="CILP-1/2_b-sand_dom2"/>
</dbReference>
<dbReference type="SUPFAM" id="SSF49464">
    <property type="entry name" value="Carboxypeptidase regulatory domain-like"/>
    <property type="match status" value="1"/>
</dbReference>
<evidence type="ECO:0000313" key="4">
    <source>
        <dbReference type="EMBL" id="OWF37838.1"/>
    </source>
</evidence>
<proteinExistence type="predicted"/>
<dbReference type="SUPFAM" id="SSF48726">
    <property type="entry name" value="Immunoglobulin"/>
    <property type="match status" value="1"/>
</dbReference>
<dbReference type="PROSITE" id="PS50835">
    <property type="entry name" value="IG_LIKE"/>
    <property type="match status" value="1"/>
</dbReference>
<dbReference type="SMART" id="SM00408">
    <property type="entry name" value="IGc2"/>
    <property type="match status" value="1"/>
</dbReference>
<gene>
    <name evidence="4" type="ORF">KP79_PYT22628</name>
</gene>
<dbReference type="InterPro" id="IPR003599">
    <property type="entry name" value="Ig_sub"/>
</dbReference>
<dbReference type="Gene3D" id="2.60.40.10">
    <property type="entry name" value="Immunoglobulins"/>
    <property type="match status" value="1"/>
</dbReference>
<dbReference type="Pfam" id="PF13927">
    <property type="entry name" value="Ig_3"/>
    <property type="match status" value="1"/>
</dbReference>
<feature type="compositionally biased region" description="Polar residues" evidence="1">
    <location>
        <begin position="68"/>
        <end position="78"/>
    </location>
</feature>
<keyword evidence="2" id="KW-1133">Transmembrane helix</keyword>
<feature type="domain" description="Ig-like" evidence="3">
    <location>
        <begin position="381"/>
        <end position="465"/>
    </location>
</feature>
<accession>A0A210PMW9</accession>
<evidence type="ECO:0000313" key="5">
    <source>
        <dbReference type="Proteomes" id="UP000242188"/>
    </source>
</evidence>
<feature type="compositionally biased region" description="Low complexity" evidence="1">
    <location>
        <begin position="127"/>
        <end position="173"/>
    </location>
</feature>
<comment type="caution">
    <text evidence="4">The sequence shown here is derived from an EMBL/GenBank/DDBJ whole genome shotgun (WGS) entry which is preliminary data.</text>
</comment>
<feature type="transmembrane region" description="Helical" evidence="2">
    <location>
        <begin position="41"/>
        <end position="66"/>
    </location>
</feature>
<keyword evidence="2" id="KW-0472">Membrane</keyword>
<dbReference type="Pfam" id="PF23591">
    <property type="entry name" value="CILP"/>
    <property type="match status" value="1"/>
</dbReference>
<dbReference type="Pfam" id="PF00090">
    <property type="entry name" value="TSP_1"/>
    <property type="match status" value="2"/>
</dbReference>
<dbReference type="PROSITE" id="PS50092">
    <property type="entry name" value="TSP1"/>
    <property type="match status" value="2"/>
</dbReference>
<feature type="region of interest" description="Disordered" evidence="1">
    <location>
        <begin position="68"/>
        <end position="173"/>
    </location>
</feature>
<sequence>MDTNGNKRLGPFSVFMKLQRKRSDVYQIAAKPVSSPSRHKTFLIVATVSTSICLVVAISIAMALTISSPDDVNKNNQPLGKIGSPTASTPTTTTASSITTGPQLSSSTQNTGGGEETTAVSTSGLESTTPATGGKTSASTSTTTTASSPTTGPQLTNSTSGLETTTTAPGTNGTWNKWGSWTSCGATCGTGYHTRYRTCRRSSTSDPICQGEYVETTACSVATCPVYGVWTTWLGWAVCDVTCGGGTQLRTRVCQKSSSSYLDCVGNSSQSQTCNTWSCPDCSQTCSTGVRNADCTACECLSNTVHGIVRNHVNVPLNEASIAHASVPYKTLATTNETGGFVLDTTCEAIEIVVTRAGYADVTVVVTGTTVTVQMSLTEYPVISMNPKSRVRLKGENVTFCCEAYGNPAITSYEWMKDGVLIDDTKYPDGYNLTLNDVTITDSGEYKCRANSPVGAVYSASALLTVKSTQAEFCEDAYEERKISLPSDCVQPDNTTLYEVGGCARKTCRSSNNEDGLCGPSKKFCCTPSADEERTIQCSDYTLEVIVVTGCSCGECSSADIKVQGQVNGLNTGDALRLGTVYVNGSSVARTTFTGVFSFTLPAGTLSVALTIEYTVFKTLLTTTRVLTFGETMEGSV</sequence>
<dbReference type="Gene3D" id="2.20.100.10">
    <property type="entry name" value="Thrombospondin type-1 (TSP1) repeat"/>
    <property type="match status" value="2"/>
</dbReference>
<organism evidence="4 5">
    <name type="scientific">Mizuhopecten yessoensis</name>
    <name type="common">Japanese scallop</name>
    <name type="synonym">Patinopecten yessoensis</name>
    <dbReference type="NCBI Taxonomy" id="6573"/>
    <lineage>
        <taxon>Eukaryota</taxon>
        <taxon>Metazoa</taxon>
        <taxon>Spiralia</taxon>
        <taxon>Lophotrochozoa</taxon>
        <taxon>Mollusca</taxon>
        <taxon>Bivalvia</taxon>
        <taxon>Autobranchia</taxon>
        <taxon>Pteriomorphia</taxon>
        <taxon>Pectinida</taxon>
        <taxon>Pectinoidea</taxon>
        <taxon>Pectinidae</taxon>
        <taxon>Mizuhopecten</taxon>
    </lineage>
</organism>
<dbReference type="InterPro" id="IPR008969">
    <property type="entry name" value="CarboxyPept-like_regulatory"/>
</dbReference>
<feature type="compositionally biased region" description="Low complexity" evidence="1">
    <location>
        <begin position="82"/>
        <end position="101"/>
    </location>
</feature>
<dbReference type="PANTHER" id="PTHR15031:SF6">
    <property type="entry name" value="CARTILAGE INTERMEDIATE LAYER PROTEIN 1-LIKE ISOFORM X1"/>
    <property type="match status" value="1"/>
</dbReference>
<dbReference type="InterPro" id="IPR000884">
    <property type="entry name" value="TSP1_rpt"/>
</dbReference>
<dbReference type="InterPro" id="IPR039675">
    <property type="entry name" value="CILP1/CILP2"/>
</dbReference>
<evidence type="ECO:0000256" key="1">
    <source>
        <dbReference type="SAM" id="MobiDB-lite"/>
    </source>
</evidence>
<dbReference type="InterPro" id="IPR036383">
    <property type="entry name" value="TSP1_rpt_sf"/>
</dbReference>
<reference evidence="4 5" key="1">
    <citation type="journal article" date="2017" name="Nat. Ecol. Evol.">
        <title>Scallop genome provides insights into evolution of bilaterian karyotype and development.</title>
        <authorList>
            <person name="Wang S."/>
            <person name="Zhang J."/>
            <person name="Jiao W."/>
            <person name="Li J."/>
            <person name="Xun X."/>
            <person name="Sun Y."/>
            <person name="Guo X."/>
            <person name="Huan P."/>
            <person name="Dong B."/>
            <person name="Zhang L."/>
            <person name="Hu X."/>
            <person name="Sun X."/>
            <person name="Wang J."/>
            <person name="Zhao C."/>
            <person name="Wang Y."/>
            <person name="Wang D."/>
            <person name="Huang X."/>
            <person name="Wang R."/>
            <person name="Lv J."/>
            <person name="Li Y."/>
            <person name="Zhang Z."/>
            <person name="Liu B."/>
            <person name="Lu W."/>
            <person name="Hui Y."/>
            <person name="Liang J."/>
            <person name="Zhou Z."/>
            <person name="Hou R."/>
            <person name="Li X."/>
            <person name="Liu Y."/>
            <person name="Li H."/>
            <person name="Ning X."/>
            <person name="Lin Y."/>
            <person name="Zhao L."/>
            <person name="Xing Q."/>
            <person name="Dou J."/>
            <person name="Li Y."/>
            <person name="Mao J."/>
            <person name="Guo H."/>
            <person name="Dou H."/>
            <person name="Li T."/>
            <person name="Mu C."/>
            <person name="Jiang W."/>
            <person name="Fu Q."/>
            <person name="Fu X."/>
            <person name="Miao Y."/>
            <person name="Liu J."/>
            <person name="Yu Q."/>
            <person name="Li R."/>
            <person name="Liao H."/>
            <person name="Li X."/>
            <person name="Kong Y."/>
            <person name="Jiang Z."/>
            <person name="Chourrout D."/>
            <person name="Li R."/>
            <person name="Bao Z."/>
        </authorList>
    </citation>
    <scope>NUCLEOTIDE SEQUENCE [LARGE SCALE GENOMIC DNA]</scope>
    <source>
        <strain evidence="4 5">PY_sf001</strain>
    </source>
</reference>
<dbReference type="InterPro" id="IPR056255">
    <property type="entry name" value="CILP-1/2_dom"/>
</dbReference>
<dbReference type="EMBL" id="NEDP02005578">
    <property type="protein sequence ID" value="OWF37838.1"/>
    <property type="molecule type" value="Genomic_DNA"/>
</dbReference>
<dbReference type="InterPro" id="IPR003598">
    <property type="entry name" value="Ig_sub2"/>
</dbReference>
<dbReference type="SMART" id="SM00409">
    <property type="entry name" value="IG"/>
    <property type="match status" value="1"/>
</dbReference>
<name>A0A210PMW9_MIZYE</name>
<dbReference type="InterPro" id="IPR007110">
    <property type="entry name" value="Ig-like_dom"/>
</dbReference>
<protein>
    <submittedName>
        <fullName evidence="4">Cartilage intermediate layer protein 1</fullName>
    </submittedName>
</protein>
<dbReference type="OrthoDB" id="6160698at2759"/>
<dbReference type="InterPro" id="IPR013783">
    <property type="entry name" value="Ig-like_fold"/>
</dbReference>
<dbReference type="InterPro" id="IPR036179">
    <property type="entry name" value="Ig-like_dom_sf"/>
</dbReference>
<keyword evidence="2" id="KW-0812">Transmembrane</keyword>
<dbReference type="Pfam" id="PF23708">
    <property type="entry name" value="CILP_5th"/>
    <property type="match status" value="1"/>
</dbReference>
<dbReference type="SUPFAM" id="SSF82895">
    <property type="entry name" value="TSP-1 type 1 repeat"/>
    <property type="match status" value="2"/>
</dbReference>
<dbReference type="Proteomes" id="UP000242188">
    <property type="component" value="Unassembled WGS sequence"/>
</dbReference>
<evidence type="ECO:0000259" key="3">
    <source>
        <dbReference type="PROSITE" id="PS50835"/>
    </source>
</evidence>